<evidence type="ECO:0000313" key="1">
    <source>
        <dbReference type="EMBL" id="CAK9272626.1"/>
    </source>
</evidence>
<reference evidence="1" key="1">
    <citation type="submission" date="2024-02" db="EMBL/GenBank/DDBJ databases">
        <authorList>
            <consortium name="ELIXIR-Norway"/>
            <consortium name="Elixir Norway"/>
        </authorList>
    </citation>
    <scope>NUCLEOTIDE SEQUENCE</scope>
</reference>
<keyword evidence="2" id="KW-1185">Reference proteome</keyword>
<protein>
    <submittedName>
        <fullName evidence="1">Uncharacterized protein</fullName>
    </submittedName>
</protein>
<feature type="non-terminal residue" evidence="1">
    <location>
        <position position="84"/>
    </location>
</feature>
<dbReference type="EMBL" id="OZ020100">
    <property type="protein sequence ID" value="CAK9272626.1"/>
    <property type="molecule type" value="Genomic_DNA"/>
</dbReference>
<organism evidence="1 2">
    <name type="scientific">Sphagnum jensenii</name>
    <dbReference type="NCBI Taxonomy" id="128206"/>
    <lineage>
        <taxon>Eukaryota</taxon>
        <taxon>Viridiplantae</taxon>
        <taxon>Streptophyta</taxon>
        <taxon>Embryophyta</taxon>
        <taxon>Bryophyta</taxon>
        <taxon>Sphagnophytina</taxon>
        <taxon>Sphagnopsida</taxon>
        <taxon>Sphagnales</taxon>
        <taxon>Sphagnaceae</taxon>
        <taxon>Sphagnum</taxon>
    </lineage>
</organism>
<gene>
    <name evidence="1" type="ORF">CSSPJE1EN1_LOCUS18104</name>
</gene>
<accession>A0ABP0X2G3</accession>
<name>A0ABP0X2G3_9BRYO</name>
<dbReference type="Proteomes" id="UP001497444">
    <property type="component" value="Chromosome 5"/>
</dbReference>
<sequence length="84" mass="9100">MRLAGAVSGDEPCIPRLVRIGPMACTIDGQAVTIDTLRNLVGELLREANRVMRNQLLLGLQTTWIGRVIAEGSVADRVKEDEVG</sequence>
<evidence type="ECO:0000313" key="2">
    <source>
        <dbReference type="Proteomes" id="UP001497444"/>
    </source>
</evidence>
<proteinExistence type="predicted"/>